<comment type="caution">
    <text evidence="2">The sequence shown here is derived from an EMBL/GenBank/DDBJ whole genome shotgun (WGS) entry which is preliminary data.</text>
</comment>
<dbReference type="Proteomes" id="UP000265692">
    <property type="component" value="Unassembled WGS sequence"/>
</dbReference>
<evidence type="ECO:0000313" key="2">
    <source>
        <dbReference type="EMBL" id="RHW35040.1"/>
    </source>
</evidence>
<dbReference type="EMBL" id="QWEI01000007">
    <property type="protein sequence ID" value="RHW35040.1"/>
    <property type="molecule type" value="Genomic_DNA"/>
</dbReference>
<organism evidence="2 3">
    <name type="scientific">Ureibacillus yapensis</name>
    <dbReference type="NCBI Taxonomy" id="2304605"/>
    <lineage>
        <taxon>Bacteria</taxon>
        <taxon>Bacillati</taxon>
        <taxon>Bacillota</taxon>
        <taxon>Bacilli</taxon>
        <taxon>Bacillales</taxon>
        <taxon>Caryophanaceae</taxon>
        <taxon>Ureibacillus</taxon>
    </lineage>
</organism>
<keyword evidence="1" id="KW-0472">Membrane</keyword>
<feature type="transmembrane region" description="Helical" evidence="1">
    <location>
        <begin position="58"/>
        <end position="77"/>
    </location>
</feature>
<dbReference type="OrthoDB" id="1726013at2"/>
<reference evidence="2 3" key="1">
    <citation type="submission" date="2018-08" db="EMBL/GenBank/DDBJ databases">
        <title>Lysinibacillus sp. YLB-03 draft genome sequence.</title>
        <authorList>
            <person name="Yu L."/>
        </authorList>
    </citation>
    <scope>NUCLEOTIDE SEQUENCE [LARGE SCALE GENOMIC DNA]</scope>
    <source>
        <strain evidence="2 3">YLB-03</strain>
    </source>
</reference>
<name>A0A396SKP1_9BACL</name>
<dbReference type="AlphaFoldDB" id="A0A396SKP1"/>
<keyword evidence="3" id="KW-1185">Reference proteome</keyword>
<sequence>MVLLRLLSGTIEITAAGLMFKSHDLEKALAINSMLALVGPTILIVTTSLGIAGLGDKISYSKMLCLFGGIILILLSLKMK</sequence>
<dbReference type="Pfam" id="PF10942">
    <property type="entry name" value="DUF2619"/>
    <property type="match status" value="1"/>
</dbReference>
<gene>
    <name evidence="2" type="ORF">D1B33_13120</name>
</gene>
<proteinExistence type="predicted"/>
<accession>A0A396SKP1</accession>
<keyword evidence="1" id="KW-0812">Transmembrane</keyword>
<protein>
    <submittedName>
        <fullName evidence="2">DUF2619 domain-containing protein</fullName>
    </submittedName>
</protein>
<evidence type="ECO:0000313" key="3">
    <source>
        <dbReference type="Proteomes" id="UP000265692"/>
    </source>
</evidence>
<dbReference type="InterPro" id="IPR020390">
    <property type="entry name" value="Uncharacterised_YqhV"/>
</dbReference>
<keyword evidence="1" id="KW-1133">Transmembrane helix</keyword>
<feature type="transmembrane region" description="Helical" evidence="1">
    <location>
        <begin position="29"/>
        <end position="52"/>
    </location>
</feature>
<evidence type="ECO:0000256" key="1">
    <source>
        <dbReference type="SAM" id="Phobius"/>
    </source>
</evidence>